<comment type="similarity">
    <text evidence="1">Belongs to the GSP E family.</text>
</comment>
<dbReference type="Gene3D" id="3.30.450.370">
    <property type="match status" value="1"/>
</dbReference>
<dbReference type="FunFam" id="3.30.450.370:FF:000001">
    <property type="entry name" value="Secretion system protein E"/>
    <property type="match status" value="1"/>
</dbReference>
<evidence type="ECO:0000313" key="4">
    <source>
        <dbReference type="EMBL" id="BAJ48589.1"/>
    </source>
</evidence>
<dbReference type="EMBL" id="BA000048">
    <property type="protein sequence ID" value="BAJ51297.1"/>
    <property type="molecule type" value="Genomic_DNA"/>
</dbReference>
<dbReference type="BioCyc" id="CCAL311458:G131R-1467-MONOMER"/>
<dbReference type="InterPro" id="IPR027417">
    <property type="entry name" value="P-loop_NTPase"/>
</dbReference>
<dbReference type="KEGG" id="csu:CSUB_C1446"/>
<feature type="domain" description="Bacterial type II secretion system protein E" evidence="2">
    <location>
        <begin position="163"/>
        <end position="409"/>
    </location>
</feature>
<gene>
    <name evidence="5" type="ORF">CSUB_C1446</name>
    <name evidence="3" type="ORF">HGMM_F04B03C31</name>
    <name evidence="4" type="ORF">HGMM_F30C12C07</name>
</gene>
<evidence type="ECO:0000313" key="6">
    <source>
        <dbReference type="Proteomes" id="UP000008120"/>
    </source>
</evidence>
<dbReference type="EMBL" id="AP011869">
    <property type="protein sequence ID" value="BAJ48589.1"/>
    <property type="molecule type" value="Genomic_DNA"/>
</dbReference>
<evidence type="ECO:0000313" key="3">
    <source>
        <dbReference type="EMBL" id="BAJ48565.1"/>
    </source>
</evidence>
<keyword evidence="3" id="KW-0282">Flagellum</keyword>
<dbReference type="Proteomes" id="UP000008120">
    <property type="component" value="Chromosome"/>
</dbReference>
<dbReference type="CDD" id="cd01130">
    <property type="entry name" value="VirB11-like_ATPase"/>
    <property type="match status" value="1"/>
</dbReference>
<dbReference type="Gene3D" id="3.40.50.300">
    <property type="entry name" value="P-loop containing nucleotide triphosphate hydrolases"/>
    <property type="match status" value="1"/>
</dbReference>
<sequence>MSSVPSRVLMENPHLRMYIEELRLQGKTASYVEQLSREMRSLRSFSIIYPVGDPLFIHIESRPSERSSYNVISPFTMAPMEINKIVEKGLARLITPEMDYTTREEHEKLLNELLDMFLEIDDTLEDFDYKPIYRKGIVEKLAANQTTADIIRNSVILDKVYLGTLEAFIRDQYIEDISCNGVGPIFVEHKIFGSCETNISFSDQEELDAFVVKLAERIGRPVNFRKPIVDASLPDGSRINIVFGSDVSRHGSNFTIRKFSEKPVSIADLISWGTMSSLEAAYLWIMLEHGMSIWFCGETASGKTTALRAASVFINPSAKIVSIEDTPEIVVPHENWVREVTRQGEQGEGDITLFDLLKAALRQRPNYIIVGEIRGAEASVAFQAMQTGHPVLATFHAGSVEKLIQRLTGDPINIPKTYIDILNCVLIQSAVRLPSTGKVERRVLSINEIVGYDPTTQRFDYIELFNWESSADKHEFRGEGNSYLLENKVRTMLGVSPREVHRIYQELYDRAQILDLLVKSKNTDFETVWRTVKEVYHVGTQNVLEKLESVQRI</sequence>
<dbReference type="STRING" id="311458.CSUB_C1446"/>
<proteinExistence type="inferred from homology"/>
<dbReference type="PANTHER" id="PTHR30486:SF14">
    <property type="entry name" value="FLAGELLA ACCESSORY PROTEIN I"/>
    <property type="match status" value="1"/>
</dbReference>
<organism evidence="3 6">
    <name type="scientific">Caldiarchaeum subterraneum</name>
    <dbReference type="NCBI Taxonomy" id="311458"/>
    <lineage>
        <taxon>Archaea</taxon>
        <taxon>Nitrososphaerota</taxon>
        <taxon>Candidatus Caldarchaeales</taxon>
        <taxon>Candidatus Caldarchaeaceae</taxon>
        <taxon>Candidatus Caldarchaeum</taxon>
    </lineage>
</organism>
<dbReference type="InterPro" id="IPR050921">
    <property type="entry name" value="T4SS_GSP_E_ATPase"/>
</dbReference>
<dbReference type="InterPro" id="IPR001482">
    <property type="entry name" value="T2SS/T4SS_dom"/>
</dbReference>
<reference evidence="3 6" key="1">
    <citation type="journal article" date="2005" name="Environ. Microbiol.">
        <title>Genetic and functional properties of uncultivated thermophilic crenarchaeotes from a subsurface gold mine as revealed by analysis of genome fragments.</title>
        <authorList>
            <person name="Nunoura T."/>
            <person name="Hirayama H."/>
            <person name="Takami H."/>
            <person name="Oida H."/>
            <person name="Nishi S."/>
            <person name="Shimamura S."/>
            <person name="Suzuki Y."/>
            <person name="Inagaki F."/>
            <person name="Takai K."/>
            <person name="Nealson K.H."/>
            <person name="Horikoshi K."/>
        </authorList>
    </citation>
    <scope>NUCLEOTIDE SEQUENCE [LARGE SCALE GENOMIC DNA]</scope>
</reference>
<dbReference type="Gene3D" id="1.10.390.40">
    <property type="match status" value="1"/>
</dbReference>
<reference evidence="3 6" key="2">
    <citation type="journal article" date="2011" name="Nucleic Acids Res.">
        <title>Insights into the evolution of Archaea and eukaryotic protein modifier systems revealed by the genome of a novel archaeal group.</title>
        <authorList>
            <person name="Nunoura T."/>
            <person name="Takaki Y."/>
            <person name="Kakuta J."/>
            <person name="Nishi S."/>
            <person name="Sugahara J."/>
            <person name="Kazama H."/>
            <person name="Chee G."/>
            <person name="Hattori M."/>
            <person name="Kanai A."/>
            <person name="Atomi H."/>
            <person name="Takai K."/>
            <person name="Takami H."/>
        </authorList>
    </citation>
    <scope>NUCLEOTIDE SEQUENCE [LARGE SCALE GENOMIC DNA]</scope>
</reference>
<dbReference type="Pfam" id="PF00437">
    <property type="entry name" value="T2SSE"/>
    <property type="match status" value="1"/>
</dbReference>
<evidence type="ECO:0000256" key="1">
    <source>
        <dbReference type="ARBA" id="ARBA00006611"/>
    </source>
</evidence>
<evidence type="ECO:0000313" key="5">
    <source>
        <dbReference type="EMBL" id="BAJ51297.1"/>
    </source>
</evidence>
<protein>
    <submittedName>
        <fullName evidence="3">Archaeal flagellar protein FlaI</fullName>
    </submittedName>
</protein>
<keyword evidence="3" id="KW-0969">Cilium</keyword>
<dbReference type="EMBL" id="AP011868">
    <property type="protein sequence ID" value="BAJ48565.1"/>
    <property type="molecule type" value="Genomic_DNA"/>
</dbReference>
<dbReference type="GO" id="GO:0016887">
    <property type="term" value="F:ATP hydrolysis activity"/>
    <property type="evidence" value="ECO:0007669"/>
    <property type="project" value="InterPro"/>
</dbReference>
<accession>E6N8E6</accession>
<dbReference type="AlphaFoldDB" id="E6N8E6"/>
<dbReference type="SUPFAM" id="SSF52540">
    <property type="entry name" value="P-loop containing nucleoside triphosphate hydrolases"/>
    <property type="match status" value="1"/>
</dbReference>
<dbReference type="PANTHER" id="PTHR30486">
    <property type="entry name" value="TWITCHING MOTILITY PROTEIN PILT"/>
    <property type="match status" value="1"/>
</dbReference>
<name>E6N8E6_CALS0</name>
<evidence type="ECO:0000259" key="2">
    <source>
        <dbReference type="Pfam" id="PF00437"/>
    </source>
</evidence>
<keyword evidence="3" id="KW-0966">Cell projection</keyword>